<sequence>MPPQFTVSVLLSRIIQLGALLKGVEASSGLARDAVIKYDVRQLSNSSYDYIVVGGGTSGLVLANRLSEDALKTVLVVELGYFANEPCIWMPSGPFNCGTRYTFNESSAPQTELGGAKSVYIAGCAVGGSSAVNGMVFDRGTKADYDAWGELGNPGWGWGDLYPYFKKSTTFTPPDTETAKKYGYTWDTRAFGKGPIQASYPNFQWPTEKIMFDAWAELNITGPKEHGFGDALGRFWMPASKDPKNQTRSYSRYGYHDPASSRPNYHLLVGHKAERLVLSSDLAVEGVVIYQRDSPEQKIMVKAKREVILAAGAVHTPQILELSGIGSRKVLKAAGIEVKVDLPGVGENFQDHPQAHLVCNYTENLFPNAAALKTNTTPIHNETEQRCSFPPLDTVHSSPASYLSQLSAQAAGAYLPPSSPPEIVAGFEAQKLVLQKMVASGSTAIYEIPISGVCPTTTVLQKPLSRGTIHVNSSDPLGPPVIDWRTFTNPLDVENAVESIKFMRRYVATAKLKPLAPVESGPGGNISDTDVAGLEAWVKSTSGPTSFHACGTAAMMPRKLGGVIGSDLKVYGVDRLSVVDASLFPLIVGAHLSATVYAVAEKAAVIIKGRA</sequence>
<keyword evidence="9" id="KW-1185">Reference proteome</keyword>
<feature type="active site" description="Proton donor" evidence="2">
    <location>
        <position position="548"/>
    </location>
</feature>
<dbReference type="InterPro" id="IPR036188">
    <property type="entry name" value="FAD/NAD-bd_sf"/>
</dbReference>
<feature type="signal peptide" evidence="5">
    <location>
        <begin position="1"/>
        <end position="26"/>
    </location>
</feature>
<evidence type="ECO:0000259" key="7">
    <source>
        <dbReference type="PROSITE" id="PS00624"/>
    </source>
</evidence>
<evidence type="ECO:0000256" key="5">
    <source>
        <dbReference type="SAM" id="SignalP"/>
    </source>
</evidence>
<dbReference type="Proteomes" id="UP000193144">
    <property type="component" value="Unassembled WGS sequence"/>
</dbReference>
<dbReference type="GO" id="GO:0044550">
    <property type="term" value="P:secondary metabolite biosynthetic process"/>
    <property type="evidence" value="ECO:0007669"/>
    <property type="project" value="TreeGrafter"/>
</dbReference>
<dbReference type="PIRSF" id="PIRSF000137">
    <property type="entry name" value="Alcohol_oxidase"/>
    <property type="match status" value="1"/>
</dbReference>
<proteinExistence type="inferred from homology"/>
<dbReference type="STRING" id="1231657.A0A1Y1YC73"/>
<dbReference type="Pfam" id="PF00732">
    <property type="entry name" value="GMC_oxred_N"/>
    <property type="match status" value="1"/>
</dbReference>
<comment type="cofactor">
    <cofactor evidence="3">
        <name>FAD</name>
        <dbReference type="ChEBI" id="CHEBI:57692"/>
    </cofactor>
</comment>
<dbReference type="InterPro" id="IPR000172">
    <property type="entry name" value="GMC_OxRdtase_N"/>
</dbReference>
<feature type="binding site" evidence="3">
    <location>
        <begin position="57"/>
        <end position="58"/>
    </location>
    <ligand>
        <name>FAD</name>
        <dbReference type="ChEBI" id="CHEBI:57692"/>
    </ligand>
</feature>
<reference evidence="8 9" key="1">
    <citation type="submission" date="2016-07" db="EMBL/GenBank/DDBJ databases">
        <title>Pervasive Adenine N6-methylation of Active Genes in Fungi.</title>
        <authorList>
            <consortium name="DOE Joint Genome Institute"/>
            <person name="Mondo S.J."/>
            <person name="Dannebaum R.O."/>
            <person name="Kuo R.C."/>
            <person name="Labutti K."/>
            <person name="Haridas S."/>
            <person name="Kuo A."/>
            <person name="Salamov A."/>
            <person name="Ahrendt S.R."/>
            <person name="Lipzen A."/>
            <person name="Sullivan W."/>
            <person name="Andreopoulos W.B."/>
            <person name="Clum A."/>
            <person name="Lindquist E."/>
            <person name="Daum C."/>
            <person name="Ramamoorthy G.K."/>
            <person name="Gryganskyi A."/>
            <person name="Culley D."/>
            <person name="Magnuson J.K."/>
            <person name="James T.Y."/>
            <person name="O'Malley M.A."/>
            <person name="Stajich J.E."/>
            <person name="Spatafora J.W."/>
            <person name="Visel A."/>
            <person name="Grigoriev I.V."/>
        </authorList>
    </citation>
    <scope>NUCLEOTIDE SEQUENCE [LARGE SCALE GENOMIC DNA]</scope>
    <source>
        <strain evidence="8 9">CBS 115471</strain>
    </source>
</reference>
<comment type="caution">
    <text evidence="8">The sequence shown here is derived from an EMBL/GenBank/DDBJ whole genome shotgun (WGS) entry which is preliminary data.</text>
</comment>
<gene>
    <name evidence="8" type="ORF">BCR34DRAFT_629048</name>
</gene>
<dbReference type="EMBL" id="MCFA01000282">
    <property type="protein sequence ID" value="ORX95316.1"/>
    <property type="molecule type" value="Genomic_DNA"/>
</dbReference>
<feature type="chain" id="PRO_5012192230" description="Glucose-methanol-choline oxidoreductase N-terminal domain-containing protein" evidence="5">
    <location>
        <begin position="27"/>
        <end position="611"/>
    </location>
</feature>
<dbReference type="OrthoDB" id="269227at2759"/>
<evidence type="ECO:0000256" key="3">
    <source>
        <dbReference type="PIRSR" id="PIRSR000137-2"/>
    </source>
</evidence>
<name>A0A1Y1YC73_9PLEO</name>
<protein>
    <recommendedName>
        <fullName evidence="6 7">Glucose-methanol-choline oxidoreductase N-terminal domain-containing protein</fullName>
    </recommendedName>
</protein>
<dbReference type="GO" id="GO:0050660">
    <property type="term" value="F:flavin adenine dinucleotide binding"/>
    <property type="evidence" value="ECO:0007669"/>
    <property type="project" value="InterPro"/>
</dbReference>
<dbReference type="Pfam" id="PF05199">
    <property type="entry name" value="GMC_oxred_C"/>
    <property type="match status" value="1"/>
</dbReference>
<evidence type="ECO:0000313" key="9">
    <source>
        <dbReference type="Proteomes" id="UP000193144"/>
    </source>
</evidence>
<dbReference type="PROSITE" id="PS00623">
    <property type="entry name" value="GMC_OXRED_1"/>
    <property type="match status" value="1"/>
</dbReference>
<dbReference type="AlphaFoldDB" id="A0A1Y1YC73"/>
<keyword evidence="3 4" id="KW-0274">FAD</keyword>
<feature type="domain" description="Glucose-methanol-choline oxidoreductase N-terminal" evidence="6">
    <location>
        <begin position="123"/>
        <end position="146"/>
    </location>
</feature>
<feature type="domain" description="Glucose-methanol-choline oxidoreductase N-terminal" evidence="7">
    <location>
        <begin position="312"/>
        <end position="326"/>
    </location>
</feature>
<evidence type="ECO:0000256" key="2">
    <source>
        <dbReference type="PIRSR" id="PIRSR000137-1"/>
    </source>
</evidence>
<feature type="active site" description="Proton acceptor" evidence="2">
    <location>
        <position position="591"/>
    </location>
</feature>
<accession>A0A1Y1YC73</accession>
<evidence type="ECO:0000256" key="1">
    <source>
        <dbReference type="ARBA" id="ARBA00010790"/>
    </source>
</evidence>
<organism evidence="8 9">
    <name type="scientific">Clohesyomyces aquaticus</name>
    <dbReference type="NCBI Taxonomy" id="1231657"/>
    <lineage>
        <taxon>Eukaryota</taxon>
        <taxon>Fungi</taxon>
        <taxon>Dikarya</taxon>
        <taxon>Ascomycota</taxon>
        <taxon>Pezizomycotina</taxon>
        <taxon>Dothideomycetes</taxon>
        <taxon>Pleosporomycetidae</taxon>
        <taxon>Pleosporales</taxon>
        <taxon>Lindgomycetaceae</taxon>
        <taxon>Clohesyomyces</taxon>
    </lineage>
</organism>
<dbReference type="PROSITE" id="PS00624">
    <property type="entry name" value="GMC_OXRED_2"/>
    <property type="match status" value="1"/>
</dbReference>
<keyword evidence="5" id="KW-0732">Signal</keyword>
<comment type="similarity">
    <text evidence="1 4">Belongs to the GMC oxidoreductase family.</text>
</comment>
<dbReference type="GO" id="GO:0016614">
    <property type="term" value="F:oxidoreductase activity, acting on CH-OH group of donors"/>
    <property type="evidence" value="ECO:0007669"/>
    <property type="project" value="InterPro"/>
</dbReference>
<feature type="binding site" evidence="3">
    <location>
        <begin position="133"/>
        <end position="136"/>
    </location>
    <ligand>
        <name>FAD</name>
        <dbReference type="ChEBI" id="CHEBI:57692"/>
    </ligand>
</feature>
<dbReference type="Gene3D" id="3.30.560.10">
    <property type="entry name" value="Glucose Oxidase, domain 3"/>
    <property type="match status" value="1"/>
</dbReference>
<evidence type="ECO:0000259" key="6">
    <source>
        <dbReference type="PROSITE" id="PS00623"/>
    </source>
</evidence>
<dbReference type="SUPFAM" id="SSF54373">
    <property type="entry name" value="FAD-linked reductases, C-terminal domain"/>
    <property type="match status" value="1"/>
</dbReference>
<keyword evidence="4" id="KW-0285">Flavoprotein</keyword>
<evidence type="ECO:0000313" key="8">
    <source>
        <dbReference type="EMBL" id="ORX95316.1"/>
    </source>
</evidence>
<evidence type="ECO:0000256" key="4">
    <source>
        <dbReference type="RuleBase" id="RU003968"/>
    </source>
</evidence>
<dbReference type="SUPFAM" id="SSF51905">
    <property type="entry name" value="FAD/NAD(P)-binding domain"/>
    <property type="match status" value="1"/>
</dbReference>
<dbReference type="PANTHER" id="PTHR11552:SF115">
    <property type="entry name" value="DEHYDROGENASE XPTC-RELATED"/>
    <property type="match status" value="1"/>
</dbReference>
<dbReference type="InterPro" id="IPR007867">
    <property type="entry name" value="GMC_OxRtase_C"/>
</dbReference>
<dbReference type="InterPro" id="IPR012132">
    <property type="entry name" value="GMC_OxRdtase"/>
</dbReference>
<dbReference type="Gene3D" id="3.50.50.60">
    <property type="entry name" value="FAD/NAD(P)-binding domain"/>
    <property type="match status" value="1"/>
</dbReference>
<dbReference type="PANTHER" id="PTHR11552">
    <property type="entry name" value="GLUCOSE-METHANOL-CHOLINE GMC OXIDOREDUCTASE"/>
    <property type="match status" value="1"/>
</dbReference>